<evidence type="ECO:0000313" key="2">
    <source>
        <dbReference type="EMBL" id="JAE21719.1"/>
    </source>
</evidence>
<organism evidence="2">
    <name type="scientific">Arundo donax</name>
    <name type="common">Giant reed</name>
    <name type="synonym">Donax arundinaceus</name>
    <dbReference type="NCBI Taxonomy" id="35708"/>
    <lineage>
        <taxon>Eukaryota</taxon>
        <taxon>Viridiplantae</taxon>
        <taxon>Streptophyta</taxon>
        <taxon>Embryophyta</taxon>
        <taxon>Tracheophyta</taxon>
        <taxon>Spermatophyta</taxon>
        <taxon>Magnoliopsida</taxon>
        <taxon>Liliopsida</taxon>
        <taxon>Poales</taxon>
        <taxon>Poaceae</taxon>
        <taxon>PACMAD clade</taxon>
        <taxon>Arundinoideae</taxon>
        <taxon>Arundineae</taxon>
        <taxon>Arundo</taxon>
    </lineage>
</organism>
<feature type="region of interest" description="Disordered" evidence="1">
    <location>
        <begin position="70"/>
        <end position="114"/>
    </location>
</feature>
<feature type="region of interest" description="Disordered" evidence="1">
    <location>
        <begin position="1"/>
        <end position="49"/>
    </location>
</feature>
<dbReference type="AlphaFoldDB" id="A0A0A9GE67"/>
<dbReference type="EMBL" id="GBRH01176177">
    <property type="protein sequence ID" value="JAE21719.1"/>
    <property type="molecule type" value="Transcribed_RNA"/>
</dbReference>
<evidence type="ECO:0000256" key="1">
    <source>
        <dbReference type="SAM" id="MobiDB-lite"/>
    </source>
</evidence>
<accession>A0A0A9GE67</accession>
<name>A0A0A9GE67_ARUDO</name>
<feature type="compositionally biased region" description="Basic and acidic residues" evidence="1">
    <location>
        <begin position="14"/>
        <end position="23"/>
    </location>
</feature>
<reference evidence="2" key="1">
    <citation type="submission" date="2014-09" db="EMBL/GenBank/DDBJ databases">
        <authorList>
            <person name="Magalhaes I.L.F."/>
            <person name="Oliveira U."/>
            <person name="Santos F.R."/>
            <person name="Vidigal T.H.D.A."/>
            <person name="Brescovit A.D."/>
            <person name="Santos A.J."/>
        </authorList>
    </citation>
    <scope>NUCLEOTIDE SEQUENCE</scope>
    <source>
        <tissue evidence="2">Shoot tissue taken approximately 20 cm above the soil surface</tissue>
    </source>
</reference>
<sequence length="153" mass="16749">MQWRRHSRDQQGAPKKEGEERSDLAPAVAVLAGAQGHHQAVLAGPHQALHAHPELRESRWGAVVVRGGVADGHRRRPRGPLHALPQRAARPHQVRRAVRDPCGDGSSVRPVSSTAVAGPVRAPVATMAPRHLLREAACSWKRGEPRVRRPPFR</sequence>
<proteinExistence type="predicted"/>
<protein>
    <submittedName>
        <fullName evidence="2">RbohC</fullName>
    </submittedName>
</protein>
<reference evidence="2" key="2">
    <citation type="journal article" date="2015" name="Data Brief">
        <title>Shoot transcriptome of the giant reed, Arundo donax.</title>
        <authorList>
            <person name="Barrero R.A."/>
            <person name="Guerrero F.D."/>
            <person name="Moolhuijzen P."/>
            <person name="Goolsby J.A."/>
            <person name="Tidwell J."/>
            <person name="Bellgard S.E."/>
            <person name="Bellgard M.I."/>
        </authorList>
    </citation>
    <scope>NUCLEOTIDE SEQUENCE</scope>
    <source>
        <tissue evidence="2">Shoot tissue taken approximately 20 cm above the soil surface</tissue>
    </source>
</reference>